<comment type="caution">
    <text evidence="2">The sequence shown here is derived from an EMBL/GenBank/DDBJ whole genome shotgun (WGS) entry which is preliminary data.</text>
</comment>
<dbReference type="Pfam" id="PF21095">
    <property type="entry name" value="CarD_C"/>
    <property type="match status" value="1"/>
</dbReference>
<dbReference type="SUPFAM" id="SSF141259">
    <property type="entry name" value="CarD-like"/>
    <property type="match status" value="1"/>
</dbReference>
<dbReference type="Gene3D" id="2.40.10.170">
    <property type="match status" value="1"/>
</dbReference>
<dbReference type="InterPro" id="IPR048792">
    <property type="entry name" value="CarD_C"/>
</dbReference>
<proteinExistence type="predicted"/>
<dbReference type="GO" id="GO:0009303">
    <property type="term" value="P:rRNA transcription"/>
    <property type="evidence" value="ECO:0007669"/>
    <property type="project" value="TreeGrafter"/>
</dbReference>
<reference evidence="2 3" key="1">
    <citation type="submission" date="2018-04" db="EMBL/GenBank/DDBJ databases">
        <title>Genomic Encyclopedia of Archaeal and Bacterial Type Strains, Phase II (KMG-II): from individual species to whole genera.</title>
        <authorList>
            <person name="Goeker M."/>
        </authorList>
    </citation>
    <scope>NUCLEOTIDE SEQUENCE [LARGE SCALE GENOMIC DNA]</scope>
    <source>
        <strain evidence="2 3">DSM 45169</strain>
    </source>
</reference>
<dbReference type="SMART" id="SM01058">
    <property type="entry name" value="CarD_TRCF"/>
    <property type="match status" value="1"/>
</dbReference>
<dbReference type="InterPro" id="IPR042215">
    <property type="entry name" value="CarD-like_C"/>
</dbReference>
<accession>A0A2T4ZA61</accession>
<keyword evidence="3" id="KW-1185">Reference proteome</keyword>
<name>A0A2T4ZA61_9BACL</name>
<dbReference type="Pfam" id="PF02559">
    <property type="entry name" value="CarD_TRCF_RID"/>
    <property type="match status" value="1"/>
</dbReference>
<evidence type="ECO:0000313" key="3">
    <source>
        <dbReference type="Proteomes" id="UP000241639"/>
    </source>
</evidence>
<feature type="domain" description="CarD-like/TRCF RNAP-interacting" evidence="1">
    <location>
        <begin position="1"/>
        <end position="100"/>
    </location>
</feature>
<sequence length="148" mass="16745">MHGAGIIEAIEEKEILGKKQMYYVMKMPIGGVKIMLPMDRAPSVGVRGIVSDETMEKVLLLFKKKDTDASVAWNQRYRLNMEKIKSGDIYKGAEVIRDLEQTCQERTLGTGDKKMLEEAKRILISELALVKEISEDQAACLLDEIVRQ</sequence>
<protein>
    <submittedName>
        <fullName evidence="2">CarD family transcriptional regulator</fullName>
    </submittedName>
</protein>
<dbReference type="Proteomes" id="UP000241639">
    <property type="component" value="Unassembled WGS sequence"/>
</dbReference>
<dbReference type="PANTHER" id="PTHR38447:SF1">
    <property type="entry name" value="RNA POLYMERASE-BINDING TRANSCRIPTION FACTOR CARD"/>
    <property type="match status" value="1"/>
</dbReference>
<gene>
    <name evidence="2" type="ORF">C8J48_1367</name>
</gene>
<dbReference type="PANTHER" id="PTHR38447">
    <property type="entry name" value="TRANSCRIPTION FACTOR YDEB-RELATED"/>
    <property type="match status" value="1"/>
</dbReference>
<evidence type="ECO:0000259" key="1">
    <source>
        <dbReference type="SMART" id="SM01058"/>
    </source>
</evidence>
<dbReference type="Gene3D" id="1.20.58.1290">
    <property type="entry name" value="CarD-like, C-terminal domain"/>
    <property type="match status" value="1"/>
</dbReference>
<dbReference type="InterPro" id="IPR003711">
    <property type="entry name" value="CarD-like/TRCF_RID"/>
</dbReference>
<dbReference type="AlphaFoldDB" id="A0A2T4ZA61"/>
<dbReference type="EMBL" id="PZZP01000001">
    <property type="protein sequence ID" value="PTM58777.1"/>
    <property type="molecule type" value="Genomic_DNA"/>
</dbReference>
<evidence type="ECO:0000313" key="2">
    <source>
        <dbReference type="EMBL" id="PTM58777.1"/>
    </source>
</evidence>
<dbReference type="InterPro" id="IPR052531">
    <property type="entry name" value="CarD-like_regulator"/>
</dbReference>
<organism evidence="2 3">
    <name type="scientific">Desmospora activa DSM 45169</name>
    <dbReference type="NCBI Taxonomy" id="1121389"/>
    <lineage>
        <taxon>Bacteria</taxon>
        <taxon>Bacillati</taxon>
        <taxon>Bacillota</taxon>
        <taxon>Bacilli</taxon>
        <taxon>Bacillales</taxon>
        <taxon>Thermoactinomycetaceae</taxon>
        <taxon>Desmospora</taxon>
    </lineage>
</organism>
<dbReference type="InterPro" id="IPR036101">
    <property type="entry name" value="CarD-like/TRCF_RID_sf"/>
</dbReference>